<keyword evidence="9" id="KW-1133">Transmembrane helix</keyword>
<evidence type="ECO:0000256" key="8">
    <source>
        <dbReference type="SAM" id="MobiDB-lite"/>
    </source>
</evidence>
<keyword evidence="4" id="KW-0597">Phosphoprotein</keyword>
<dbReference type="RefSeq" id="WP_277359814.1">
    <property type="nucleotide sequence ID" value="NZ_JAROKN010000089.1"/>
</dbReference>
<dbReference type="Proteomes" id="UP001220456">
    <property type="component" value="Unassembled WGS sequence"/>
</dbReference>
<evidence type="ECO:0000256" key="2">
    <source>
        <dbReference type="ARBA" id="ARBA00004236"/>
    </source>
</evidence>
<protein>
    <recommendedName>
        <fullName evidence="3">histidine kinase</fullName>
        <ecNumber evidence="3">2.7.13.3</ecNumber>
    </recommendedName>
</protein>
<dbReference type="SMART" id="SM00388">
    <property type="entry name" value="HisKA"/>
    <property type="match status" value="1"/>
</dbReference>
<accession>A0ABT6D419</accession>
<evidence type="ECO:0000256" key="7">
    <source>
        <dbReference type="ARBA" id="ARBA00023012"/>
    </source>
</evidence>
<dbReference type="CDD" id="cd00082">
    <property type="entry name" value="HisKA"/>
    <property type="match status" value="1"/>
</dbReference>
<dbReference type="SMART" id="SM00387">
    <property type="entry name" value="HATPase_c"/>
    <property type="match status" value="1"/>
</dbReference>
<dbReference type="Gene3D" id="3.30.565.10">
    <property type="entry name" value="Histidine kinase-like ATPase, C-terminal domain"/>
    <property type="match status" value="1"/>
</dbReference>
<gene>
    <name evidence="11" type="ORF">P4U43_17110</name>
</gene>
<dbReference type="Gene3D" id="1.10.287.130">
    <property type="match status" value="1"/>
</dbReference>
<feature type="compositionally biased region" description="Polar residues" evidence="8">
    <location>
        <begin position="557"/>
        <end position="566"/>
    </location>
</feature>
<keyword evidence="5" id="KW-0808">Transferase</keyword>
<keyword evidence="7" id="KW-0902">Two-component regulatory system</keyword>
<keyword evidence="9" id="KW-0812">Transmembrane</keyword>
<dbReference type="PANTHER" id="PTHR43711:SF1">
    <property type="entry name" value="HISTIDINE KINASE 1"/>
    <property type="match status" value="1"/>
</dbReference>
<evidence type="ECO:0000256" key="1">
    <source>
        <dbReference type="ARBA" id="ARBA00000085"/>
    </source>
</evidence>
<feature type="domain" description="Histidine kinase" evidence="10">
    <location>
        <begin position="338"/>
        <end position="550"/>
    </location>
</feature>
<sequence>MDNVLSYLTFNTRQFHEMSMRSRVLLSQAPLSITTALLAAGSVAFHPVVWASAAFQWGMILSCGILLLCALIPWDRLPYGLFLTIPVLDFIPIALLRFGANTEVLGIGLMAVFPVLWLAASGLYPRLGLALSLIGPFAMIWVPLFAANAGVSASDLTQSALLPTIIFGIAVTIRVMTASMMDQQKAMEEKDHALQQVLHRSAQRERLLNATMNTVDVGLLAIDADGHDILFNRRQHEVHRIGLPDGVDDAPEKDLLLFRPDGVTLIPTAERPAYRAVAGETFSDYLIRIGEGDHQRVLSASARMMLDEGGHREGAVVAFNDVTELVNALNAKEEFVAMVSHELRTPLTVIVGYLEMMLDDNPPPETLTGLNVIGRNVTRLRRLVDDLLTAASGPPEVSPVRADLADISRESVDAIMARGKEAGVDIVDEVPVGTIARCDPARIGQVLDNLLSNAVKYSPAGGTVTVRAQKMPGSVVCEVEDQGMGMSPEDSAEVFSKFFRTSSVRQAAIPGVGLGLAIVRSIVEEHGGRIHCRSELGRGTTFTFELPDSPRDAEPGTSVSTSDANH</sequence>
<dbReference type="InterPro" id="IPR035965">
    <property type="entry name" value="PAS-like_dom_sf"/>
</dbReference>
<dbReference type="CDD" id="cd00075">
    <property type="entry name" value="HATPase"/>
    <property type="match status" value="1"/>
</dbReference>
<dbReference type="SUPFAM" id="SSF55785">
    <property type="entry name" value="PYP-like sensor domain (PAS domain)"/>
    <property type="match status" value="1"/>
</dbReference>
<organism evidence="11 12">
    <name type="scientific">Arthrobacter vasquezii</name>
    <dbReference type="NCBI Taxonomy" id="2977629"/>
    <lineage>
        <taxon>Bacteria</taxon>
        <taxon>Bacillati</taxon>
        <taxon>Actinomycetota</taxon>
        <taxon>Actinomycetes</taxon>
        <taxon>Micrococcales</taxon>
        <taxon>Micrococcaceae</taxon>
        <taxon>Arthrobacter</taxon>
    </lineage>
</organism>
<comment type="subcellular location">
    <subcellularLocation>
        <location evidence="2">Cell membrane</location>
    </subcellularLocation>
</comment>
<feature type="transmembrane region" description="Helical" evidence="9">
    <location>
        <begin position="79"/>
        <end position="98"/>
    </location>
</feature>
<dbReference type="PRINTS" id="PR00344">
    <property type="entry name" value="BCTRLSENSOR"/>
</dbReference>
<comment type="catalytic activity">
    <reaction evidence="1">
        <text>ATP + protein L-histidine = ADP + protein N-phospho-L-histidine.</text>
        <dbReference type="EC" id="2.7.13.3"/>
    </reaction>
</comment>
<proteinExistence type="predicted"/>
<evidence type="ECO:0000313" key="12">
    <source>
        <dbReference type="Proteomes" id="UP001220456"/>
    </source>
</evidence>
<keyword evidence="9" id="KW-0472">Membrane</keyword>
<dbReference type="EMBL" id="JAROKN010000089">
    <property type="protein sequence ID" value="MDF9279509.1"/>
    <property type="molecule type" value="Genomic_DNA"/>
</dbReference>
<evidence type="ECO:0000256" key="3">
    <source>
        <dbReference type="ARBA" id="ARBA00012438"/>
    </source>
</evidence>
<dbReference type="Gene3D" id="3.30.450.20">
    <property type="entry name" value="PAS domain"/>
    <property type="match status" value="1"/>
</dbReference>
<dbReference type="GO" id="GO:0016301">
    <property type="term" value="F:kinase activity"/>
    <property type="evidence" value="ECO:0007669"/>
    <property type="project" value="UniProtKB-KW"/>
</dbReference>
<dbReference type="SUPFAM" id="SSF47384">
    <property type="entry name" value="Homodimeric domain of signal transducing histidine kinase"/>
    <property type="match status" value="1"/>
</dbReference>
<dbReference type="InterPro" id="IPR005467">
    <property type="entry name" value="His_kinase_dom"/>
</dbReference>
<feature type="region of interest" description="Disordered" evidence="8">
    <location>
        <begin position="543"/>
        <end position="566"/>
    </location>
</feature>
<reference evidence="11 12" key="1">
    <citation type="journal article" date="2023" name="Int. J. Syst. Evol. Microbiol.">
        <title>Arthrobacter vasquezii sp. nov., isolated from a soil sample from Union Glacier, Antarctica.</title>
        <authorList>
            <person name="Valenzuela-Ibaceta F."/>
            <person name="Carrasco V."/>
            <person name="Lagos-Moraga S."/>
            <person name="Dietz-Vargas C."/>
            <person name="Navarro C.A."/>
            <person name="Perez-Donoso J.M."/>
        </authorList>
    </citation>
    <scope>NUCLEOTIDE SEQUENCE [LARGE SCALE GENOMIC DNA]</scope>
    <source>
        <strain evidence="11 12">EH-1B-1</strain>
    </source>
</reference>
<dbReference type="SUPFAM" id="SSF55874">
    <property type="entry name" value="ATPase domain of HSP90 chaperone/DNA topoisomerase II/histidine kinase"/>
    <property type="match status" value="1"/>
</dbReference>
<evidence type="ECO:0000256" key="6">
    <source>
        <dbReference type="ARBA" id="ARBA00022777"/>
    </source>
</evidence>
<dbReference type="InterPro" id="IPR004358">
    <property type="entry name" value="Sig_transdc_His_kin-like_C"/>
</dbReference>
<dbReference type="Pfam" id="PF02518">
    <property type="entry name" value="HATPase_c"/>
    <property type="match status" value="1"/>
</dbReference>
<dbReference type="InterPro" id="IPR036890">
    <property type="entry name" value="HATPase_C_sf"/>
</dbReference>
<dbReference type="InterPro" id="IPR003661">
    <property type="entry name" value="HisK_dim/P_dom"/>
</dbReference>
<keyword evidence="12" id="KW-1185">Reference proteome</keyword>
<feature type="transmembrane region" description="Helical" evidence="9">
    <location>
        <begin position="104"/>
        <end position="120"/>
    </location>
</feature>
<name>A0ABT6D419_9MICC</name>
<dbReference type="InterPro" id="IPR050736">
    <property type="entry name" value="Sensor_HK_Regulatory"/>
</dbReference>
<feature type="transmembrane region" description="Helical" evidence="9">
    <location>
        <begin position="159"/>
        <end position="177"/>
    </location>
</feature>
<evidence type="ECO:0000259" key="10">
    <source>
        <dbReference type="PROSITE" id="PS50109"/>
    </source>
</evidence>
<dbReference type="InterPro" id="IPR003594">
    <property type="entry name" value="HATPase_dom"/>
</dbReference>
<dbReference type="Pfam" id="PF00512">
    <property type="entry name" value="HisKA"/>
    <property type="match status" value="1"/>
</dbReference>
<evidence type="ECO:0000256" key="5">
    <source>
        <dbReference type="ARBA" id="ARBA00022679"/>
    </source>
</evidence>
<keyword evidence="6 11" id="KW-0418">Kinase</keyword>
<evidence type="ECO:0000256" key="4">
    <source>
        <dbReference type="ARBA" id="ARBA00022553"/>
    </source>
</evidence>
<dbReference type="PANTHER" id="PTHR43711">
    <property type="entry name" value="TWO-COMPONENT HISTIDINE KINASE"/>
    <property type="match status" value="1"/>
</dbReference>
<feature type="transmembrane region" description="Helical" evidence="9">
    <location>
        <begin position="54"/>
        <end position="72"/>
    </location>
</feature>
<evidence type="ECO:0000313" key="11">
    <source>
        <dbReference type="EMBL" id="MDF9279509.1"/>
    </source>
</evidence>
<dbReference type="PROSITE" id="PS50109">
    <property type="entry name" value="HIS_KIN"/>
    <property type="match status" value="1"/>
</dbReference>
<comment type="caution">
    <text evidence="11">The sequence shown here is derived from an EMBL/GenBank/DDBJ whole genome shotgun (WGS) entry which is preliminary data.</text>
</comment>
<dbReference type="InterPro" id="IPR036097">
    <property type="entry name" value="HisK_dim/P_sf"/>
</dbReference>
<feature type="transmembrane region" description="Helical" evidence="9">
    <location>
        <begin position="127"/>
        <end position="147"/>
    </location>
</feature>
<dbReference type="EC" id="2.7.13.3" evidence="3"/>
<evidence type="ECO:0000256" key="9">
    <source>
        <dbReference type="SAM" id="Phobius"/>
    </source>
</evidence>